<evidence type="ECO:0000313" key="2">
    <source>
        <dbReference type="EMBL" id="CAA9323829.1"/>
    </source>
</evidence>
<evidence type="ECO:0000259" key="1">
    <source>
        <dbReference type="Pfam" id="PF07179"/>
    </source>
</evidence>
<dbReference type="AlphaFoldDB" id="A0A6J4L5W6"/>
<accession>A0A6J4L5W6</accession>
<sequence>MRSIPDPGFPYDDGSPDAGLRAALERYAVDSRPAPVLVALTGVRLLVPVVAVLDEAGVSDDGLRVDKSSDMAAVLLTGRDGRQALLAFSGTDSLHAWDRSARPVPVAVRLAATAACQEGAAALVLDIAGPVRFVVHGDDLLRVAAGEILVPIADGYGWRPADPPGRA</sequence>
<feature type="domain" description="SseB protein N-terminal" evidence="1">
    <location>
        <begin position="20"/>
        <end position="140"/>
    </location>
</feature>
<dbReference type="EMBL" id="CADCUG010000035">
    <property type="protein sequence ID" value="CAA9323829.1"/>
    <property type="molecule type" value="Genomic_DNA"/>
</dbReference>
<reference evidence="2" key="1">
    <citation type="submission" date="2020-02" db="EMBL/GenBank/DDBJ databases">
        <authorList>
            <person name="Meier V. D."/>
        </authorList>
    </citation>
    <scope>NUCLEOTIDE SEQUENCE</scope>
    <source>
        <strain evidence="2">AVDCRST_MAG29</strain>
    </source>
</reference>
<name>A0A6J4L5W6_9ACTN</name>
<organism evidence="2">
    <name type="scientific">uncultured Nocardioidaceae bacterium</name>
    <dbReference type="NCBI Taxonomy" id="253824"/>
    <lineage>
        <taxon>Bacteria</taxon>
        <taxon>Bacillati</taxon>
        <taxon>Actinomycetota</taxon>
        <taxon>Actinomycetes</taxon>
        <taxon>Propionibacteriales</taxon>
        <taxon>Nocardioidaceae</taxon>
        <taxon>environmental samples</taxon>
    </lineage>
</organism>
<gene>
    <name evidence="2" type="ORF">AVDCRST_MAG29-612</name>
</gene>
<dbReference type="Pfam" id="PF07179">
    <property type="entry name" value="SseB"/>
    <property type="match status" value="1"/>
</dbReference>
<protein>
    <recommendedName>
        <fullName evidence="1">SseB protein N-terminal domain-containing protein</fullName>
    </recommendedName>
</protein>
<proteinExistence type="predicted"/>
<dbReference type="InterPro" id="IPR009839">
    <property type="entry name" value="SseB_N"/>
</dbReference>